<evidence type="ECO:0000313" key="1">
    <source>
        <dbReference type="EMBL" id="KAJ9689384.1"/>
    </source>
</evidence>
<proteinExistence type="predicted"/>
<dbReference type="Proteomes" id="UP001168098">
    <property type="component" value="Unassembled WGS sequence"/>
</dbReference>
<gene>
    <name evidence="1" type="ORF">PVL29_014863</name>
</gene>
<evidence type="ECO:0000313" key="2">
    <source>
        <dbReference type="Proteomes" id="UP001168098"/>
    </source>
</evidence>
<reference evidence="1 2" key="1">
    <citation type="journal article" date="2023" name="BMC Biotechnol.">
        <title>Vitis rotundifolia cv Carlos genome sequencing.</title>
        <authorList>
            <person name="Huff M."/>
            <person name="Hulse-Kemp A."/>
            <person name="Scheffler B."/>
            <person name="Youngblood R."/>
            <person name="Simpson S."/>
            <person name="Babiker E."/>
            <person name="Staton M."/>
        </authorList>
    </citation>
    <scope>NUCLEOTIDE SEQUENCE [LARGE SCALE GENOMIC DNA]</scope>
    <source>
        <tissue evidence="1">Leaf</tissue>
    </source>
</reference>
<protein>
    <submittedName>
        <fullName evidence="1">Uncharacterized protein</fullName>
    </submittedName>
</protein>
<accession>A0AA38ZJG7</accession>
<dbReference type="EMBL" id="JARBHA010000011">
    <property type="protein sequence ID" value="KAJ9689384.1"/>
    <property type="molecule type" value="Genomic_DNA"/>
</dbReference>
<dbReference type="AlphaFoldDB" id="A0AA38ZJG7"/>
<comment type="caution">
    <text evidence="1">The sequence shown here is derived from an EMBL/GenBank/DDBJ whole genome shotgun (WGS) entry which is preliminary data.</text>
</comment>
<name>A0AA38ZJG7_VITRO</name>
<keyword evidence="2" id="KW-1185">Reference proteome</keyword>
<sequence>MHTSKALKHLLTTFSKLFQLVKGSHKKATVVKVATDGKIIHKFDDPNGKVISCKLCCMVCRV</sequence>
<organism evidence="1 2">
    <name type="scientific">Vitis rotundifolia</name>
    <name type="common">Muscadine grape</name>
    <dbReference type="NCBI Taxonomy" id="103349"/>
    <lineage>
        <taxon>Eukaryota</taxon>
        <taxon>Viridiplantae</taxon>
        <taxon>Streptophyta</taxon>
        <taxon>Embryophyta</taxon>
        <taxon>Tracheophyta</taxon>
        <taxon>Spermatophyta</taxon>
        <taxon>Magnoliopsida</taxon>
        <taxon>eudicotyledons</taxon>
        <taxon>Gunneridae</taxon>
        <taxon>Pentapetalae</taxon>
        <taxon>rosids</taxon>
        <taxon>Vitales</taxon>
        <taxon>Vitaceae</taxon>
        <taxon>Viteae</taxon>
        <taxon>Vitis</taxon>
    </lineage>
</organism>